<gene>
    <name evidence="3" type="ORF">TRFO_07753</name>
</gene>
<dbReference type="RefSeq" id="XP_068353912.1">
    <property type="nucleotide sequence ID" value="XM_068493873.1"/>
</dbReference>
<reference evidence="3" key="1">
    <citation type="submission" date="2016-10" db="EMBL/GenBank/DDBJ databases">
        <authorList>
            <person name="Benchimol M."/>
            <person name="Almeida L.G."/>
            <person name="Vasconcelos A.T."/>
            <person name="Perreira-Neves A."/>
            <person name="Rosa I.A."/>
            <person name="Tasca T."/>
            <person name="Bogo M.R."/>
            <person name="de Souza W."/>
        </authorList>
    </citation>
    <scope>NUCLEOTIDE SEQUENCE [LARGE SCALE GENOMIC DNA]</scope>
    <source>
        <strain evidence="3">K</strain>
    </source>
</reference>
<dbReference type="VEuPathDB" id="TrichDB:TRFO_07753"/>
<dbReference type="GeneID" id="94828577"/>
<organism evidence="3 4">
    <name type="scientific">Tritrichomonas foetus</name>
    <dbReference type="NCBI Taxonomy" id="1144522"/>
    <lineage>
        <taxon>Eukaryota</taxon>
        <taxon>Metamonada</taxon>
        <taxon>Parabasalia</taxon>
        <taxon>Tritrichomonadida</taxon>
        <taxon>Tritrichomonadidae</taxon>
        <taxon>Tritrichomonas</taxon>
    </lineage>
</organism>
<comment type="caution">
    <text evidence="3">The sequence shown here is derived from an EMBL/GenBank/DDBJ whole genome shotgun (WGS) entry which is preliminary data.</text>
</comment>
<sequence>MQGKIESQPAQPAAAQIEINQNGTFPPAYITEAGGNQTNSIQIIQQGQNQFVELIPPPPVPQQRKAQRKSQPKAKVLPPDLNIEGPSSNKAYKIALVDAQLTVSPQALGFLPSNYWLNLDSTFGDLVTKFFQRKNNANCRFPHKLYNALSIVEQDPKMYNLLGVKWITDTVFKVDKLLFGRVLGISSIDGGLFHQQGNFPSHGFCEVSGQELEQLKTNYNLTDIDQDRVRLMHHPDGLFQKSSNEDDVNRCKWGNTQ</sequence>
<keyword evidence="4" id="KW-1185">Reference proteome</keyword>
<dbReference type="OrthoDB" id="10262662at2759"/>
<feature type="domain" description="Initiator binding" evidence="2">
    <location>
        <begin position="122"/>
        <end position="220"/>
    </location>
</feature>
<dbReference type="Proteomes" id="UP000179807">
    <property type="component" value="Unassembled WGS sequence"/>
</dbReference>
<accession>A0A1J4JQT5</accession>
<dbReference type="Gene3D" id="1.10.10.10">
    <property type="entry name" value="Winged helix-like DNA-binding domain superfamily/Winged helix DNA-binding domain"/>
    <property type="match status" value="1"/>
</dbReference>
<dbReference type="AlphaFoldDB" id="A0A1J4JQT5"/>
<proteinExistence type="predicted"/>
<feature type="region of interest" description="Disordered" evidence="1">
    <location>
        <begin position="56"/>
        <end position="82"/>
    </location>
</feature>
<evidence type="ECO:0000313" key="4">
    <source>
        <dbReference type="Proteomes" id="UP000179807"/>
    </source>
</evidence>
<dbReference type="InterPro" id="IPR036390">
    <property type="entry name" value="WH_DNA-bd_sf"/>
</dbReference>
<dbReference type="InterPro" id="IPR036388">
    <property type="entry name" value="WH-like_DNA-bd_sf"/>
</dbReference>
<dbReference type="SUPFAM" id="SSF46785">
    <property type="entry name" value="Winged helix' DNA-binding domain"/>
    <property type="match status" value="1"/>
</dbReference>
<dbReference type="EMBL" id="MLAK01000938">
    <property type="protein sequence ID" value="OHT00776.1"/>
    <property type="molecule type" value="Genomic_DNA"/>
</dbReference>
<dbReference type="Pfam" id="PF10416">
    <property type="entry name" value="IBD"/>
    <property type="match status" value="1"/>
</dbReference>
<name>A0A1J4JQT5_9EUKA</name>
<protein>
    <recommendedName>
        <fullName evidence="2">Initiator binding domain-containing protein</fullName>
    </recommendedName>
</protein>
<dbReference type="InterPro" id="IPR018845">
    <property type="entry name" value="Initiator-bd"/>
</dbReference>
<evidence type="ECO:0000259" key="2">
    <source>
        <dbReference type="Pfam" id="PF10416"/>
    </source>
</evidence>
<evidence type="ECO:0000313" key="3">
    <source>
        <dbReference type="EMBL" id="OHT00776.1"/>
    </source>
</evidence>
<evidence type="ECO:0000256" key="1">
    <source>
        <dbReference type="SAM" id="MobiDB-lite"/>
    </source>
</evidence>